<dbReference type="HOGENOM" id="CLU_3050199_0_0_1"/>
<feature type="region of interest" description="Disordered" evidence="1">
    <location>
        <begin position="1"/>
        <end position="54"/>
    </location>
</feature>
<reference evidence="3" key="1">
    <citation type="journal article" date="2013" name="Mol. Plant Microbe Interact.">
        <title>Global aspects of pacC regulation of pathogenicity genes in Colletotrichum gloeosporioides as revealed by transcriptome analysis.</title>
        <authorList>
            <person name="Alkan N."/>
            <person name="Meng X."/>
            <person name="Friedlander G."/>
            <person name="Reuveni E."/>
            <person name="Sukno S."/>
            <person name="Sherman A."/>
            <person name="Thon M."/>
            <person name="Fluhr R."/>
            <person name="Prusky D."/>
        </authorList>
    </citation>
    <scope>NUCLEOTIDE SEQUENCE [LARGE SCALE GENOMIC DNA]</scope>
    <source>
        <strain evidence="3">Cg-14</strain>
    </source>
</reference>
<evidence type="ECO:0000313" key="3">
    <source>
        <dbReference type="Proteomes" id="UP000015530"/>
    </source>
</evidence>
<evidence type="ECO:0000256" key="1">
    <source>
        <dbReference type="SAM" id="MobiDB-lite"/>
    </source>
</evidence>
<evidence type="ECO:0000313" key="2">
    <source>
        <dbReference type="EMBL" id="EQB50135.1"/>
    </source>
</evidence>
<dbReference type="AlphaFoldDB" id="T0LPM0"/>
<accession>T0LPM0</accession>
<protein>
    <submittedName>
        <fullName evidence="2">Uncharacterized protein</fullName>
    </submittedName>
</protein>
<dbReference type="EMBL" id="AMYD01002129">
    <property type="protein sequence ID" value="EQB50135.1"/>
    <property type="molecule type" value="Genomic_DNA"/>
</dbReference>
<sequence length="54" mass="5924">MQETGKATARQDHGKQDKTKRDMANPEGTKAIVIGHQPADDDESALLGFESKNR</sequence>
<name>T0LPM0_COLGC</name>
<proteinExistence type="predicted"/>
<organism evidence="2 3">
    <name type="scientific">Colletotrichum gloeosporioides (strain Cg-14)</name>
    <name type="common">Anthracnose fungus</name>
    <name type="synonym">Glomerella cingulata</name>
    <dbReference type="NCBI Taxonomy" id="1237896"/>
    <lineage>
        <taxon>Eukaryota</taxon>
        <taxon>Fungi</taxon>
        <taxon>Dikarya</taxon>
        <taxon>Ascomycota</taxon>
        <taxon>Pezizomycotina</taxon>
        <taxon>Sordariomycetes</taxon>
        <taxon>Hypocreomycetidae</taxon>
        <taxon>Glomerellales</taxon>
        <taxon>Glomerellaceae</taxon>
        <taxon>Colletotrichum</taxon>
        <taxon>Colletotrichum gloeosporioides species complex</taxon>
    </lineage>
</organism>
<dbReference type="Proteomes" id="UP000015530">
    <property type="component" value="Unassembled WGS sequence"/>
</dbReference>
<gene>
    <name evidence="2" type="ORF">CGLO_10450</name>
</gene>
<feature type="compositionally biased region" description="Basic and acidic residues" evidence="1">
    <location>
        <begin position="9"/>
        <end position="24"/>
    </location>
</feature>
<comment type="caution">
    <text evidence="2">The sequence shown here is derived from an EMBL/GenBank/DDBJ whole genome shotgun (WGS) entry which is preliminary data.</text>
</comment>